<dbReference type="EMBL" id="JAPEIS010000015">
    <property type="protein sequence ID" value="KAJ8059287.1"/>
    <property type="molecule type" value="Genomic_DNA"/>
</dbReference>
<dbReference type="InterPro" id="IPR049326">
    <property type="entry name" value="Rhodopsin_dom_fungi"/>
</dbReference>
<evidence type="ECO:0000256" key="1">
    <source>
        <dbReference type="SAM" id="Phobius"/>
    </source>
</evidence>
<dbReference type="Pfam" id="PF20684">
    <property type="entry name" value="Fung_rhodopsin"/>
    <property type="match status" value="1"/>
</dbReference>
<evidence type="ECO:0000259" key="2">
    <source>
        <dbReference type="Pfam" id="PF20684"/>
    </source>
</evidence>
<sequence>MFSLIKVAPYAVYAFIMVFEAIAIFQCIPGAHSDGFKTGPRKTHRCLDSTNVQTWMTIPSIITDIAIFTIPIPVV</sequence>
<keyword evidence="1" id="KW-1133">Transmembrane helix</keyword>
<proteinExistence type="predicted"/>
<keyword evidence="1" id="KW-0472">Membrane</keyword>
<protein>
    <recommendedName>
        <fullName evidence="2">Rhodopsin domain-containing protein</fullName>
    </recommendedName>
</protein>
<reference evidence="3" key="1">
    <citation type="submission" date="2022-11" db="EMBL/GenBank/DDBJ databases">
        <title>Genome Resource of Sclerotinia nivalis Strain SnTB1, a Plant Pathogen Isolated from American Ginseng.</title>
        <authorList>
            <person name="Fan S."/>
        </authorList>
    </citation>
    <scope>NUCLEOTIDE SEQUENCE</scope>
    <source>
        <strain evidence="3">SnTB1</strain>
    </source>
</reference>
<keyword evidence="1" id="KW-0812">Transmembrane</keyword>
<feature type="transmembrane region" description="Helical" evidence="1">
    <location>
        <begin position="52"/>
        <end position="74"/>
    </location>
</feature>
<gene>
    <name evidence="3" type="ORF">OCU04_012252</name>
</gene>
<keyword evidence="4" id="KW-1185">Reference proteome</keyword>
<dbReference type="Proteomes" id="UP001152300">
    <property type="component" value="Unassembled WGS sequence"/>
</dbReference>
<evidence type="ECO:0000313" key="4">
    <source>
        <dbReference type="Proteomes" id="UP001152300"/>
    </source>
</evidence>
<accession>A0A9X0AAQ4</accession>
<name>A0A9X0AAQ4_9HELO</name>
<dbReference type="OrthoDB" id="3529975at2759"/>
<organism evidence="3 4">
    <name type="scientific">Sclerotinia nivalis</name>
    <dbReference type="NCBI Taxonomy" id="352851"/>
    <lineage>
        <taxon>Eukaryota</taxon>
        <taxon>Fungi</taxon>
        <taxon>Dikarya</taxon>
        <taxon>Ascomycota</taxon>
        <taxon>Pezizomycotina</taxon>
        <taxon>Leotiomycetes</taxon>
        <taxon>Helotiales</taxon>
        <taxon>Sclerotiniaceae</taxon>
        <taxon>Sclerotinia</taxon>
    </lineage>
</organism>
<dbReference type="AlphaFoldDB" id="A0A9X0AAQ4"/>
<evidence type="ECO:0000313" key="3">
    <source>
        <dbReference type="EMBL" id="KAJ8059287.1"/>
    </source>
</evidence>
<feature type="domain" description="Rhodopsin" evidence="2">
    <location>
        <begin position="9"/>
        <end position="75"/>
    </location>
</feature>
<feature type="transmembrane region" description="Helical" evidence="1">
    <location>
        <begin position="12"/>
        <end position="31"/>
    </location>
</feature>
<comment type="caution">
    <text evidence="3">The sequence shown here is derived from an EMBL/GenBank/DDBJ whole genome shotgun (WGS) entry which is preliminary data.</text>
</comment>